<name>A0ABW4ECT5_9RHOB</name>
<dbReference type="PANTHER" id="PTHR47690">
    <property type="entry name" value="GLUCOKINASE"/>
    <property type="match status" value="1"/>
</dbReference>
<gene>
    <name evidence="4" type="ORF">ACFTOW_04350</name>
</gene>
<dbReference type="Gene3D" id="3.30.420.40">
    <property type="match status" value="1"/>
</dbReference>
<dbReference type="Pfam" id="PF02685">
    <property type="entry name" value="Glucokinase"/>
    <property type="match status" value="1"/>
</dbReference>
<organism evidence="4 5">
    <name type="scientific">Lacimonas salitolerans</name>
    <dbReference type="NCBI Taxonomy" id="1323750"/>
    <lineage>
        <taxon>Bacteria</taxon>
        <taxon>Pseudomonadati</taxon>
        <taxon>Pseudomonadota</taxon>
        <taxon>Alphaproteobacteria</taxon>
        <taxon>Rhodobacterales</taxon>
        <taxon>Paracoccaceae</taxon>
        <taxon>Lacimonas</taxon>
    </lineage>
</organism>
<reference evidence="5" key="1">
    <citation type="journal article" date="2019" name="Int. J. Syst. Evol. Microbiol.">
        <title>The Global Catalogue of Microorganisms (GCM) 10K type strain sequencing project: providing services to taxonomists for standard genome sequencing and annotation.</title>
        <authorList>
            <consortium name="The Broad Institute Genomics Platform"/>
            <consortium name="The Broad Institute Genome Sequencing Center for Infectious Disease"/>
            <person name="Wu L."/>
            <person name="Ma J."/>
        </authorList>
    </citation>
    <scope>NUCLEOTIDE SEQUENCE [LARGE SCALE GENOMIC DNA]</scope>
    <source>
        <strain evidence="5">CGMCC 1.12477</strain>
    </source>
</reference>
<dbReference type="Gene3D" id="3.40.367.20">
    <property type="match status" value="1"/>
</dbReference>
<comment type="similarity">
    <text evidence="3">Belongs to the bacterial glucokinase family.</text>
</comment>
<dbReference type="InterPro" id="IPR050201">
    <property type="entry name" value="Bacterial_glucokinase"/>
</dbReference>
<dbReference type="PANTHER" id="PTHR47690:SF1">
    <property type="entry name" value="GLUCOKINASE"/>
    <property type="match status" value="1"/>
</dbReference>
<dbReference type="EMBL" id="JBHUDD010000036">
    <property type="protein sequence ID" value="MFD1508630.1"/>
    <property type="molecule type" value="Genomic_DNA"/>
</dbReference>
<evidence type="ECO:0000313" key="5">
    <source>
        <dbReference type="Proteomes" id="UP001597186"/>
    </source>
</evidence>
<protein>
    <submittedName>
        <fullName evidence="4">Glucokinase</fullName>
    </submittedName>
</protein>
<keyword evidence="5" id="KW-1185">Reference proteome</keyword>
<evidence type="ECO:0000256" key="3">
    <source>
        <dbReference type="RuleBase" id="RU004046"/>
    </source>
</evidence>
<sequence length="294" mass="30010">MDLIGDIGGTASRLALADKGVIVPGTLWLAPEGGDDFGAVLRAFLATVPGVHVRAVSIAGAGALRGEVLPLTNRGLVLDPGQIRGVLGDVPVRLFNDMVGQGHGLAHVPQDGLRPLAGPVQAAGVRLVVNIGTGLNACAVHDLPGGTFVPVAEAGNVTLPQVSDGLRALAQAKGGEVVAEDVISGRALPWLARVLCDVQATGAEALDRAEVREVLAQALAGYLRDMVLTHMATGGVYLTGGVSSALAERLDWRALHGDMVGQRAYTDLLAGVPVTLVTDPLITLRGAAALAARL</sequence>
<dbReference type="InterPro" id="IPR003836">
    <property type="entry name" value="Glucokinase"/>
</dbReference>
<evidence type="ECO:0000256" key="2">
    <source>
        <dbReference type="ARBA" id="ARBA00022777"/>
    </source>
</evidence>
<dbReference type="Proteomes" id="UP001597186">
    <property type="component" value="Unassembled WGS sequence"/>
</dbReference>
<evidence type="ECO:0000313" key="4">
    <source>
        <dbReference type="EMBL" id="MFD1508630.1"/>
    </source>
</evidence>
<comment type="caution">
    <text evidence="4">The sequence shown here is derived from an EMBL/GenBank/DDBJ whole genome shotgun (WGS) entry which is preliminary data.</text>
</comment>
<accession>A0ABW4ECT5</accession>
<keyword evidence="2" id="KW-0418">Kinase</keyword>
<dbReference type="SUPFAM" id="SSF53067">
    <property type="entry name" value="Actin-like ATPase domain"/>
    <property type="match status" value="1"/>
</dbReference>
<dbReference type="InterPro" id="IPR043129">
    <property type="entry name" value="ATPase_NBD"/>
</dbReference>
<dbReference type="RefSeq" id="WP_379913450.1">
    <property type="nucleotide sequence ID" value="NZ_JBHUDD010000036.1"/>
</dbReference>
<dbReference type="CDD" id="cd24008">
    <property type="entry name" value="ASKHA_NBD_GLK"/>
    <property type="match status" value="1"/>
</dbReference>
<keyword evidence="1" id="KW-0808">Transferase</keyword>
<proteinExistence type="inferred from homology"/>
<evidence type="ECO:0000256" key="1">
    <source>
        <dbReference type="ARBA" id="ARBA00022679"/>
    </source>
</evidence>